<dbReference type="PANTHER" id="PTHR48090">
    <property type="entry name" value="UNDECAPRENYL-PHOSPHATE 4-DEOXY-4-FORMAMIDO-L-ARABINOSE TRANSFERASE-RELATED"/>
    <property type="match status" value="1"/>
</dbReference>
<keyword evidence="4" id="KW-0812">Transmembrane</keyword>
<evidence type="ECO:0000256" key="1">
    <source>
        <dbReference type="ARBA" id="ARBA00022475"/>
    </source>
</evidence>
<evidence type="ECO:0000256" key="4">
    <source>
        <dbReference type="ARBA" id="ARBA00022692"/>
    </source>
</evidence>
<dbReference type="Pfam" id="PF00535">
    <property type="entry name" value="Glycos_transf_2"/>
    <property type="match status" value="1"/>
</dbReference>
<keyword evidence="7" id="KW-0472">Membrane</keyword>
<evidence type="ECO:0000256" key="3">
    <source>
        <dbReference type="ARBA" id="ARBA00022679"/>
    </source>
</evidence>
<keyword evidence="1" id="KW-1003">Cell membrane</keyword>
<dbReference type="Gene3D" id="3.90.550.10">
    <property type="entry name" value="Spore Coat Polysaccharide Biosynthesis Protein SpsA, Chain A"/>
    <property type="match status" value="1"/>
</dbReference>
<dbReference type="EMBL" id="JAUSWJ010000001">
    <property type="protein sequence ID" value="MDQ0514487.1"/>
    <property type="molecule type" value="Genomic_DNA"/>
</dbReference>
<dbReference type="Proteomes" id="UP001223743">
    <property type="component" value="Unassembled WGS sequence"/>
</dbReference>
<sequence length="248" mass="27089">MAPDAGPPSVSVVIPGKNESENLPELIEEIRVALGARAFEVIVVDDGSDDGTDRAILALMRERPWLRLVRHAQSCGQSAAVRTGLLAARAPIVVTIDGDGQNDPAFMPALIDALVAGGPMMGIAAGQRLKRTDSGAKRIASRVANKVRGAILQDGTRDSGCGLKALRREMFLLFPYFDGWHRYLPALAIREGYRVTHIDVVDRNRRHGQSKYGILDRGLQGALDLIGVWWLKRRRKRIPSPTEISIDG</sequence>
<feature type="domain" description="Glycosyltransferase 2-like" evidence="8">
    <location>
        <begin position="11"/>
        <end position="171"/>
    </location>
</feature>
<evidence type="ECO:0000259" key="8">
    <source>
        <dbReference type="Pfam" id="PF00535"/>
    </source>
</evidence>
<name>A0ABU0M0L2_9HYPH</name>
<dbReference type="CDD" id="cd04179">
    <property type="entry name" value="DPM_DPG-synthase_like"/>
    <property type="match status" value="1"/>
</dbReference>
<keyword evidence="10" id="KW-1185">Reference proteome</keyword>
<dbReference type="InterPro" id="IPR029044">
    <property type="entry name" value="Nucleotide-diphossugar_trans"/>
</dbReference>
<dbReference type="InterPro" id="IPR050256">
    <property type="entry name" value="Glycosyltransferase_2"/>
</dbReference>
<dbReference type="PANTHER" id="PTHR48090:SF3">
    <property type="entry name" value="UNDECAPRENYL-PHOSPHATE 4-DEOXY-4-FORMAMIDO-L-ARABINOSE TRANSFERASE"/>
    <property type="match status" value="1"/>
</dbReference>
<keyword evidence="5" id="KW-0448">Lipopolysaccharide biosynthesis</keyword>
<evidence type="ECO:0000313" key="9">
    <source>
        <dbReference type="EMBL" id="MDQ0514487.1"/>
    </source>
</evidence>
<dbReference type="RefSeq" id="WP_266282183.1">
    <property type="nucleotide sequence ID" value="NZ_JAPKNF010000001.1"/>
</dbReference>
<comment type="caution">
    <text evidence="9">The sequence shown here is derived from an EMBL/GenBank/DDBJ whole genome shotgun (WGS) entry which is preliminary data.</text>
</comment>
<dbReference type="SUPFAM" id="SSF53448">
    <property type="entry name" value="Nucleotide-diphospho-sugar transferases"/>
    <property type="match status" value="1"/>
</dbReference>
<evidence type="ECO:0000256" key="7">
    <source>
        <dbReference type="ARBA" id="ARBA00023136"/>
    </source>
</evidence>
<protein>
    <submittedName>
        <fullName evidence="9">Glycosyltransferase involved in cell wall biosynthesis</fullName>
    </submittedName>
</protein>
<evidence type="ECO:0000256" key="6">
    <source>
        <dbReference type="ARBA" id="ARBA00022989"/>
    </source>
</evidence>
<keyword evidence="2" id="KW-0328">Glycosyltransferase</keyword>
<proteinExistence type="predicted"/>
<evidence type="ECO:0000313" key="10">
    <source>
        <dbReference type="Proteomes" id="UP001223743"/>
    </source>
</evidence>
<keyword evidence="3" id="KW-0808">Transferase</keyword>
<reference evidence="9 10" key="1">
    <citation type="submission" date="2023-07" db="EMBL/GenBank/DDBJ databases">
        <title>Genomic Encyclopedia of Type Strains, Phase IV (KMG-IV): sequencing the most valuable type-strain genomes for metagenomic binning, comparative biology and taxonomic classification.</title>
        <authorList>
            <person name="Goeker M."/>
        </authorList>
    </citation>
    <scope>NUCLEOTIDE SEQUENCE [LARGE SCALE GENOMIC DNA]</scope>
    <source>
        <strain evidence="9 10">B1-1</strain>
    </source>
</reference>
<organism evidence="9 10">
    <name type="scientific">Kaistia geumhonensis</name>
    <dbReference type="NCBI Taxonomy" id="410839"/>
    <lineage>
        <taxon>Bacteria</taxon>
        <taxon>Pseudomonadati</taxon>
        <taxon>Pseudomonadota</taxon>
        <taxon>Alphaproteobacteria</taxon>
        <taxon>Hyphomicrobiales</taxon>
        <taxon>Kaistiaceae</taxon>
        <taxon>Kaistia</taxon>
    </lineage>
</organism>
<evidence type="ECO:0000256" key="5">
    <source>
        <dbReference type="ARBA" id="ARBA00022985"/>
    </source>
</evidence>
<keyword evidence="6" id="KW-1133">Transmembrane helix</keyword>
<accession>A0ABU0M0L2</accession>
<evidence type="ECO:0000256" key="2">
    <source>
        <dbReference type="ARBA" id="ARBA00022676"/>
    </source>
</evidence>
<dbReference type="InterPro" id="IPR001173">
    <property type="entry name" value="Glyco_trans_2-like"/>
</dbReference>
<gene>
    <name evidence="9" type="ORF">QO015_000100</name>
</gene>